<dbReference type="GO" id="GO:0000146">
    <property type="term" value="F:microfilament motor activity"/>
    <property type="evidence" value="ECO:0007669"/>
    <property type="project" value="TreeGrafter"/>
</dbReference>
<keyword evidence="16" id="KW-0812">Transmembrane</keyword>
<keyword evidence="10" id="KW-0514">Muscle protein</keyword>
<name>A0A8D0DC72_SANLU</name>
<dbReference type="PROSITE" id="PS51456">
    <property type="entry name" value="MYOSIN_MOTOR"/>
    <property type="match status" value="1"/>
</dbReference>
<dbReference type="GO" id="GO:0016460">
    <property type="term" value="C:myosin II complex"/>
    <property type="evidence" value="ECO:0007669"/>
    <property type="project" value="TreeGrafter"/>
</dbReference>
<evidence type="ECO:0000256" key="1">
    <source>
        <dbReference type="ARBA" id="ARBA00004657"/>
    </source>
</evidence>
<dbReference type="PROSITE" id="PS51844">
    <property type="entry name" value="SH3_LIKE"/>
    <property type="match status" value="1"/>
</dbReference>
<dbReference type="SUPFAM" id="SSF90257">
    <property type="entry name" value="Myosin rod fragments"/>
    <property type="match status" value="4"/>
</dbReference>
<reference evidence="19" key="1">
    <citation type="submission" date="2025-08" db="UniProtKB">
        <authorList>
            <consortium name="Ensembl"/>
        </authorList>
    </citation>
    <scope>IDENTIFICATION</scope>
</reference>
<dbReference type="Pfam" id="PF00063">
    <property type="entry name" value="Myosin_head"/>
    <property type="match status" value="1"/>
</dbReference>
<dbReference type="Pfam" id="PF02736">
    <property type="entry name" value="Myosin_N"/>
    <property type="match status" value="1"/>
</dbReference>
<dbReference type="PRINTS" id="PR00193">
    <property type="entry name" value="MYOSINHEAVY"/>
</dbReference>
<comment type="similarity">
    <text evidence="2 13">Belongs to the TRAFAC class myosin-kinesin ATPase superfamily. Myosin family.</text>
</comment>
<evidence type="ECO:0000256" key="16">
    <source>
        <dbReference type="SAM" id="Phobius"/>
    </source>
</evidence>
<dbReference type="InterPro" id="IPR002928">
    <property type="entry name" value="Myosin_tail"/>
</dbReference>
<dbReference type="SUPFAM" id="SSF57997">
    <property type="entry name" value="Tropomyosin"/>
    <property type="match status" value="1"/>
</dbReference>
<feature type="coiled-coil region" evidence="14">
    <location>
        <begin position="838"/>
        <end position="1141"/>
    </location>
</feature>
<dbReference type="Gene3D" id="1.20.58.530">
    <property type="match status" value="1"/>
</dbReference>
<dbReference type="Gene3D" id="1.20.5.370">
    <property type="match status" value="5"/>
</dbReference>
<dbReference type="Gene3D" id="6.10.250.2420">
    <property type="match status" value="1"/>
</dbReference>
<dbReference type="FunFam" id="1.20.120.720:FF:000001">
    <property type="entry name" value="Myosin heavy chain, muscle"/>
    <property type="match status" value="1"/>
</dbReference>
<keyword evidence="4" id="KW-0963">Cytoplasm</keyword>
<feature type="compositionally biased region" description="Basic and acidic residues" evidence="15">
    <location>
        <begin position="1913"/>
        <end position="1930"/>
    </location>
</feature>
<keyword evidence="6 13" id="KW-0067">ATP-binding</keyword>
<dbReference type="GO" id="GO:0032982">
    <property type="term" value="C:myosin filament"/>
    <property type="evidence" value="ECO:0007669"/>
    <property type="project" value="UniProtKB-KW"/>
</dbReference>
<dbReference type="Pfam" id="PF01576">
    <property type="entry name" value="Myosin_tail_1"/>
    <property type="match status" value="1"/>
</dbReference>
<evidence type="ECO:0000256" key="14">
    <source>
        <dbReference type="SAM" id="Coils"/>
    </source>
</evidence>
<dbReference type="Gene3D" id="1.20.5.4820">
    <property type="match status" value="1"/>
</dbReference>
<dbReference type="SUPFAM" id="SSF52540">
    <property type="entry name" value="P-loop containing nucleoside triphosphate hydrolases"/>
    <property type="match status" value="1"/>
</dbReference>
<dbReference type="Gene3D" id="3.40.850.10">
    <property type="entry name" value="Kinesin motor domain"/>
    <property type="match status" value="1"/>
</dbReference>
<dbReference type="GO" id="GO:0030016">
    <property type="term" value="C:myofibril"/>
    <property type="evidence" value="ECO:0007669"/>
    <property type="project" value="UniProtKB-SubCell"/>
</dbReference>
<gene>
    <name evidence="19" type="primary">myh7ba</name>
</gene>
<evidence type="ECO:0000256" key="15">
    <source>
        <dbReference type="SAM" id="MobiDB-lite"/>
    </source>
</evidence>
<keyword evidence="16" id="KW-0472">Membrane</keyword>
<feature type="transmembrane region" description="Helical" evidence="16">
    <location>
        <begin position="14"/>
        <end position="37"/>
    </location>
</feature>
<evidence type="ECO:0000256" key="8">
    <source>
        <dbReference type="ARBA" id="ARBA00023123"/>
    </source>
</evidence>
<dbReference type="PANTHER" id="PTHR45615:SF29">
    <property type="entry name" value="MYOSIN-7B"/>
    <property type="match status" value="1"/>
</dbReference>
<dbReference type="InterPro" id="IPR027417">
    <property type="entry name" value="P-loop_NTPase"/>
</dbReference>
<dbReference type="PANTHER" id="PTHR45615">
    <property type="entry name" value="MYOSIN HEAVY CHAIN, NON-MUSCLE"/>
    <property type="match status" value="1"/>
</dbReference>
<dbReference type="FunFam" id="1.10.10.820:FF:000001">
    <property type="entry name" value="Myosin heavy chain"/>
    <property type="match status" value="1"/>
</dbReference>
<keyword evidence="20" id="KW-1185">Reference proteome</keyword>
<dbReference type="Gene3D" id="1.20.5.340">
    <property type="match status" value="5"/>
</dbReference>
<dbReference type="GO" id="GO:0051015">
    <property type="term" value="F:actin filament binding"/>
    <property type="evidence" value="ECO:0007669"/>
    <property type="project" value="InterPro"/>
</dbReference>
<evidence type="ECO:0000313" key="20">
    <source>
        <dbReference type="Proteomes" id="UP000694568"/>
    </source>
</evidence>
<dbReference type="Ensembl" id="ENSSLUT00000050157.1">
    <property type="protein sequence ID" value="ENSSLUP00000048693.1"/>
    <property type="gene ID" value="ENSSLUG00000021243.1"/>
</dbReference>
<evidence type="ECO:0000256" key="2">
    <source>
        <dbReference type="ARBA" id="ARBA00008314"/>
    </source>
</evidence>
<evidence type="ECO:0000256" key="9">
    <source>
        <dbReference type="ARBA" id="ARBA00023175"/>
    </source>
</evidence>
<dbReference type="InterPro" id="IPR014751">
    <property type="entry name" value="XRCC4-like_C"/>
</dbReference>
<dbReference type="InterPro" id="IPR004009">
    <property type="entry name" value="SH3_Myosin"/>
</dbReference>
<keyword evidence="3" id="KW-0787">Thick filament</keyword>
<keyword evidence="8 13" id="KW-0518">Myosin</keyword>
<dbReference type="Gene3D" id="1.10.10.820">
    <property type="match status" value="1"/>
</dbReference>
<feature type="binding site" evidence="13">
    <location>
        <begin position="185"/>
        <end position="192"/>
    </location>
    <ligand>
        <name>ATP</name>
        <dbReference type="ChEBI" id="CHEBI:30616"/>
    </ligand>
</feature>
<evidence type="ECO:0000256" key="10">
    <source>
        <dbReference type="ARBA" id="ARBA00023179"/>
    </source>
</evidence>
<feature type="region of interest" description="Disordered" evidence="15">
    <location>
        <begin position="1871"/>
        <end position="1930"/>
    </location>
</feature>
<feature type="domain" description="Myosin N-terminal SH3-like" evidence="18">
    <location>
        <begin position="39"/>
        <end position="88"/>
    </location>
</feature>
<dbReference type="FunFam" id="1.20.5.340:FF:000003">
    <property type="entry name" value="Myosin heavy chain"/>
    <property type="match status" value="1"/>
</dbReference>
<evidence type="ECO:0000256" key="5">
    <source>
        <dbReference type="ARBA" id="ARBA00022741"/>
    </source>
</evidence>
<comment type="subunit">
    <text evidence="12">Muscle myosin is a hexameric protein that consists of 2 heavy chain subunits (MHC), 2 alkali light chain subunits (MLC) and 2 regulatory light chain subunits (MLC-2).</text>
</comment>
<dbReference type="FunFam" id="1.20.5.370:FF:000008">
    <property type="entry name" value="Myosin heavy chain"/>
    <property type="match status" value="1"/>
</dbReference>
<evidence type="ECO:0000256" key="4">
    <source>
        <dbReference type="ARBA" id="ARBA00022490"/>
    </source>
</evidence>
<proteinExistence type="inferred from homology"/>
<reference evidence="19" key="2">
    <citation type="submission" date="2025-09" db="UniProtKB">
        <authorList>
            <consortium name="Ensembl"/>
        </authorList>
    </citation>
    <scope>IDENTIFICATION</scope>
</reference>
<comment type="subcellular location">
    <subcellularLocation>
        <location evidence="1">Cytoplasm</location>
        <location evidence="1">Myofibril</location>
    </subcellularLocation>
</comment>
<feature type="domain" description="Myosin motor" evidence="17">
    <location>
        <begin position="92"/>
        <end position="782"/>
    </location>
</feature>
<organism evidence="19 20">
    <name type="scientific">Sander lucioperca</name>
    <name type="common">Pike-perch</name>
    <name type="synonym">Perca lucioperca</name>
    <dbReference type="NCBI Taxonomy" id="283035"/>
    <lineage>
        <taxon>Eukaryota</taxon>
        <taxon>Metazoa</taxon>
        <taxon>Chordata</taxon>
        <taxon>Craniata</taxon>
        <taxon>Vertebrata</taxon>
        <taxon>Euteleostomi</taxon>
        <taxon>Actinopterygii</taxon>
        <taxon>Neopterygii</taxon>
        <taxon>Teleostei</taxon>
        <taxon>Neoteleostei</taxon>
        <taxon>Acanthomorphata</taxon>
        <taxon>Eupercaria</taxon>
        <taxon>Perciformes</taxon>
        <taxon>Percoidei</taxon>
        <taxon>Percidae</taxon>
        <taxon>Luciopercinae</taxon>
        <taxon>Sander</taxon>
    </lineage>
</organism>
<keyword evidence="5 13" id="KW-0547">Nucleotide-binding</keyword>
<dbReference type="Gene3D" id="1.20.120.720">
    <property type="entry name" value="Myosin VI head, motor domain, U50 subdomain"/>
    <property type="match status" value="1"/>
</dbReference>
<dbReference type="InterPro" id="IPR008989">
    <property type="entry name" value="Myosin_S1_N"/>
</dbReference>
<evidence type="ECO:0000256" key="12">
    <source>
        <dbReference type="ARBA" id="ARBA00038612"/>
    </source>
</evidence>
<dbReference type="CDD" id="cd14927">
    <property type="entry name" value="MYSc_Myh7b"/>
    <property type="match status" value="1"/>
</dbReference>
<evidence type="ECO:0000259" key="17">
    <source>
        <dbReference type="PROSITE" id="PS51456"/>
    </source>
</evidence>
<dbReference type="InterPro" id="IPR036961">
    <property type="entry name" value="Kinesin_motor_dom_sf"/>
</dbReference>
<evidence type="ECO:0000256" key="13">
    <source>
        <dbReference type="PROSITE-ProRule" id="PRU00782"/>
    </source>
</evidence>
<protein>
    <submittedName>
        <fullName evidence="19">Myosin, heavy chain 7B, cardiac muscle, beta a</fullName>
    </submittedName>
</protein>
<feature type="region of interest" description="Actin-binding" evidence="13">
    <location>
        <begin position="659"/>
        <end position="681"/>
    </location>
</feature>
<dbReference type="GeneTree" id="ENSGT00940000160318"/>
<dbReference type="SMART" id="SM00242">
    <property type="entry name" value="MYSc"/>
    <property type="match status" value="1"/>
</dbReference>
<dbReference type="FunFam" id="1.20.5.340:FF:000002">
    <property type="entry name" value="Myosin heavy chain"/>
    <property type="match status" value="1"/>
</dbReference>
<evidence type="ECO:0000256" key="11">
    <source>
        <dbReference type="ARBA" id="ARBA00023203"/>
    </source>
</evidence>
<dbReference type="FunFam" id="1.20.58.530:FF:000001">
    <property type="entry name" value="Myosin heavy chain"/>
    <property type="match status" value="1"/>
</dbReference>
<dbReference type="FunFam" id="1.20.5.370:FF:000002">
    <property type="entry name" value="Myosin heavy chain"/>
    <property type="match status" value="1"/>
</dbReference>
<sequence>THKQCLMSNLCNNFIFLTSWCISLIRFLLIVSGNICIMESKKRAWVPDEKEAYIEVEIKELSGDKVIVETKDRRTLTVKDCDIQQVNPPKYDMIEDMAMLTHLNEASVLFNLRRRYSAWMIYTYSGLFCVAVNPYKWLPVYTAPVVAAYKGKRRSEAPPHIYSIADNAYNDMLRNRENQSMLITGESGAGKTVNTKRVIQYFAIVAALGETTAKKGGTLEDQIIEANPAMEAFGNAKTLRNDNSSRFGKFIRIHFGHTGKLASADVDIYLLEKSRVIFQQPGERSYHIYYQIMSQKKPELLDMLLVSSNPYDYHFCSQGVTTVENMDDGQELMATDHAMDILGFLSDEKYGCYKIVGAIMHFGNMKFKQKQREEQAEADGTESADKASYLMGVSSADLIKGLLHPRVKVGNEYVVKGQNVEQVNYAVGALAKATYDRMFKWLVGRINRTLYTSLPRQYFIGVLDIAGFEIFELNSFEQLCINFTNEKLQQFFNHHMFILEQEEYKREGIEWTFIDFGLDLQACIDLIEKPLGIMSILEEECMFPKASDSSFKAKMYDNHIGKSPNFQKPRPDKKRKYEAHFELMHYAGVVPYTIIGWLDKNKDPLNETVVVCFRKSSNKLLASLYENYVASDSGTTGGKEKRKKAASFQTVSQLHKENLNKLMTNLRSTQPHFVRCIIPNETKTPGIMEAFIVLHQLRCNGVLEGIRICRKGFPNRILYAEFKQRYRILHPSAIPDDKFMDSKKAAEKLLASLDIDHNQYKFGHTKVFFKAGLLGHLEELRDERLAKVLTLLQAAARGKIMRNEEALMIIQWNIRAFNAVKHWPWMKLFFKIKPLLKSAATEKELASLKEEMAKLKEALEKSEVKRKELEERQVSLVQEKNDLSLQLQAEQDNLADAEDRCELLIKTKIQLEAKVKEIMERLEDEEEMSSTLLAKKRKLEDECAELKRDIDDLEITLAKVEKEKHATENKVKNLIEEMSVLDETIMKLTKEKKALQEAHQQTLDDLQAEEDKVNTLTKAKAKLEQQVDDLEGSLEQEKKLRMDLERVKRKLEGDLKLSLESVMDLENDKQQLQENLKKKDFEMNGMSTRIEDEQALVNQLQKKIKELQELEEELEAERACRAKVEKQRGDVAHELEELSERLEEAGGATSAQIEFNKKREADFLKLRRDLEEAMMHHEATMATLRKKHADSVAELSEQIDSLQRVKHKLEKERSEAKMEADDLACTVEQLSKGKTTSEKMCRLYEDQMNEAKAKVEELQRQLNDTNTQRARAQAEIAEVSRKLEERESMVSQLQRAKNSFSQNVEELKKQLEEENKNSLAHALQSSRHDCDLLREQYNEEQEAKAEMQRGLSKANAEVAQWRTKYETDAIQRTEELEEAKKKVVTRLQNAEETVEASNAKCSSLEKTKHRLQTEIEDLTIDLERANAAAAALDKKQRNFDKVLVEWKQKYEECQSELETSQKESRSLSTELFKLKNCYEETLDHLETFKRENKNLQEEITDLSDQISQGVKTIHELEKMKKGLDMEKTELQAALEEAEGTLEHEESKTLRIQLELNQIKADIDRKLAEKDEEIDSLRRNHQRTLESMQATLDAEAKSRNEAVRLKKKMEGDLNEMEVQLNHANRQASESHKLLRNLQVQIKDIQLELDETIHQNEELKEQVAVTERRNNLLAAEVEELRALLEQNDRARKLAEHELLEATERVNLLHSQNTGMINHKKKLENDLSTLSNEVDDAVQECRNAEEKAKKAITDAAMMAEELKKEQDTSAHLERMKKNMEQTIKDLQMRLDEAEQIALKSGKKQVQKLEARVKELENEIESEQKKSQEYQKGVRKYERRIKELSYQGEEDKKNLVRLQDLIDKLQTKVKSYKRQAEEAEEQANTNLSKYRKLQHELDDAEERADTAETQVNKLRVRTRDQGSKQEEHVGESWL</sequence>
<evidence type="ECO:0000313" key="19">
    <source>
        <dbReference type="Ensembl" id="ENSSLUP00000048693.1"/>
    </source>
</evidence>
<dbReference type="FunFam" id="2.30.30.360:FF:000001">
    <property type="entry name" value="Myosin heavy chain"/>
    <property type="match status" value="1"/>
</dbReference>
<dbReference type="GO" id="GO:0005524">
    <property type="term" value="F:ATP binding"/>
    <property type="evidence" value="ECO:0007669"/>
    <property type="project" value="UniProtKB-UniRule"/>
</dbReference>
<keyword evidence="11 13" id="KW-0009">Actin-binding</keyword>
<evidence type="ECO:0000256" key="7">
    <source>
        <dbReference type="ARBA" id="ARBA00023054"/>
    </source>
</evidence>
<dbReference type="FunFam" id="1.20.5.340:FF:000019">
    <property type="entry name" value="Myosin heavy chain, isoform G"/>
    <property type="match status" value="1"/>
</dbReference>
<accession>A0A8D0DC72</accession>
<evidence type="ECO:0000256" key="6">
    <source>
        <dbReference type="ARBA" id="ARBA00022840"/>
    </source>
</evidence>
<evidence type="ECO:0000259" key="18">
    <source>
        <dbReference type="PROSITE" id="PS51844"/>
    </source>
</evidence>
<dbReference type="FunFam" id="1.20.5.370:FF:000007">
    <property type="entry name" value="Myosin heavy chain"/>
    <property type="match status" value="1"/>
</dbReference>
<dbReference type="FunFam" id="1.20.5.4820:FF:000001">
    <property type="entry name" value="Myosin heavy chain"/>
    <property type="match status" value="1"/>
</dbReference>
<dbReference type="Proteomes" id="UP000694568">
    <property type="component" value="Unplaced"/>
</dbReference>
<keyword evidence="9 13" id="KW-0505">Motor protein</keyword>
<keyword evidence="16" id="KW-1133">Transmembrane helix</keyword>
<keyword evidence="7 14" id="KW-0175">Coiled coil</keyword>
<dbReference type="FunFam" id="1.20.5.370:FF:000001">
    <property type="entry name" value="Myosin heavy chain"/>
    <property type="match status" value="1"/>
</dbReference>
<evidence type="ECO:0000256" key="3">
    <source>
        <dbReference type="ARBA" id="ARBA00022433"/>
    </source>
</evidence>
<dbReference type="InterPro" id="IPR001609">
    <property type="entry name" value="Myosin_head_motor_dom-like"/>
</dbReference>
<dbReference type="FunFam" id="3.40.850.10:FF:000024">
    <property type="entry name" value="Myosin heavy chain, isoform J"/>
    <property type="match status" value="1"/>
</dbReference>
<dbReference type="Gene3D" id="2.30.30.360">
    <property type="entry name" value="Myosin S1 fragment, N-terminal"/>
    <property type="match status" value="1"/>
</dbReference>